<feature type="compositionally biased region" description="Low complexity" evidence="2">
    <location>
        <begin position="200"/>
        <end position="211"/>
    </location>
</feature>
<sequence length="774" mass="86767">MDEGYPELGGNLRLENQRLEGAGHDNDDDFEEFGGFEAAEPVAPHEAQPMAAGPDAGGLPWAMFPADMSQRPTHSQPDLLCAQNTFPRHLDSPPSVHDRLAADGSVPGGGSVVNHFEANLLPDIGQNLNVDRHGMQSGMMNGMFNAAPPVEHQSRHCDLNNSVAGVDLVSPAGPSWRRPSNSYGSHDGMPMPEVPDLNQSAAWRRGSSSSGCPSIDDVINGPQHYVPADQRLQQQQQQPPQPQPPPQQQQQQQHPAQHHQQLQQPSMIEDLGGAIGGVPIVQNHERRRRDHTDGSRDSYLLVSLSGSDVSLSLSLSLSHIPPDVPVSLSLIFLQMCLSLSLSRIPPDVPVSLSLSYSSRCACLSLSLVFLQMCLSLSLVFLQMCLSLSLVFLQMCLSLSLVFLQMCLSLVFLQMCLSLVFLQMCLSLVFLQMCLSHIFFQMCLSLVSFQKQLDELRARNIELTSRVDGLQTQLSEQKTKYEALQAKHASDLEAIRQAGHDALAVVVEEYKTLCQTAMLQQQEVAESHLKEKLKNEADQYAQMLQEQHDHLSDVLKREKEENESRMKNALDEHKNIQRGEFESYFEMEQNRYQAALQKVLMEEQCLHQKAIEKAMQEQKEQSQEAFKEEMKLMKSELESIQEGYLEERKKALESEKESREKLLNDLVEEERRKSRQIGREVLQSCKEEMKNYVAEQRQLDNQLRQRHYAALDLFLESARQQLRLLMERDSNVVMPPADDPRPAGAEASARPPTDSNPQPSSSSSKQDNPPSSNSS</sequence>
<dbReference type="CDD" id="cd22249">
    <property type="entry name" value="UDM1_RNF168_RNF169-like"/>
    <property type="match status" value="1"/>
</dbReference>
<feature type="coiled-coil region" evidence="1">
    <location>
        <begin position="445"/>
        <end position="486"/>
    </location>
</feature>
<feature type="region of interest" description="Disordered" evidence="2">
    <location>
        <begin position="170"/>
        <end position="263"/>
    </location>
</feature>
<feature type="compositionally biased region" description="Low complexity" evidence="2">
    <location>
        <begin position="750"/>
        <end position="774"/>
    </location>
</feature>
<reference evidence="4" key="1">
    <citation type="submission" date="2021-01" db="EMBL/GenBank/DDBJ databases">
        <authorList>
            <person name="Li R."/>
            <person name="Bekaert M."/>
        </authorList>
    </citation>
    <scope>NUCLEOTIDE SEQUENCE</scope>
    <source>
        <strain evidence="4">Farmed</strain>
    </source>
</reference>
<protein>
    <submittedName>
        <fullName evidence="4">Uncharacterized protein</fullName>
    </submittedName>
</protein>
<evidence type="ECO:0000256" key="3">
    <source>
        <dbReference type="SAM" id="Phobius"/>
    </source>
</evidence>
<dbReference type="PANTHER" id="PTHR35072:SF1">
    <property type="entry name" value="COILED-COIL DOMAIN-CONTAINING PROTEIN 91"/>
    <property type="match status" value="1"/>
</dbReference>
<feature type="coiled-coil region" evidence="1">
    <location>
        <begin position="525"/>
        <end position="575"/>
    </location>
</feature>
<dbReference type="SUPFAM" id="SSF81995">
    <property type="entry name" value="beta-sandwich domain of Sec23/24"/>
    <property type="match status" value="1"/>
</dbReference>
<comment type="caution">
    <text evidence="4">The sequence shown here is derived from an EMBL/GenBank/DDBJ whole genome shotgun (WGS) entry which is preliminary data.</text>
</comment>
<proteinExistence type="predicted"/>
<evidence type="ECO:0000256" key="2">
    <source>
        <dbReference type="SAM" id="MobiDB-lite"/>
    </source>
</evidence>
<feature type="compositionally biased region" description="Basic and acidic residues" evidence="2">
    <location>
        <begin position="15"/>
        <end position="25"/>
    </location>
</feature>
<feature type="region of interest" description="Disordered" evidence="2">
    <location>
        <begin position="1"/>
        <end position="32"/>
    </location>
</feature>
<feature type="compositionally biased region" description="Low complexity" evidence="2">
    <location>
        <begin position="248"/>
        <end position="263"/>
    </location>
</feature>
<feature type="transmembrane region" description="Helical" evidence="3">
    <location>
        <begin position="419"/>
        <end position="439"/>
    </location>
</feature>
<accession>A0A812EN10</accession>
<evidence type="ECO:0000313" key="5">
    <source>
        <dbReference type="Proteomes" id="UP000597762"/>
    </source>
</evidence>
<name>A0A812EN10_ACAPH</name>
<evidence type="ECO:0000313" key="4">
    <source>
        <dbReference type="EMBL" id="CAE1329535.1"/>
    </source>
</evidence>
<feature type="region of interest" description="Disordered" evidence="2">
    <location>
        <begin position="727"/>
        <end position="774"/>
    </location>
</feature>
<evidence type="ECO:0000256" key="1">
    <source>
        <dbReference type="SAM" id="Coils"/>
    </source>
</evidence>
<dbReference type="GO" id="GO:0005802">
    <property type="term" value="C:trans-Golgi network"/>
    <property type="evidence" value="ECO:0007669"/>
    <property type="project" value="TreeGrafter"/>
</dbReference>
<dbReference type="OrthoDB" id="6146069at2759"/>
<organism evidence="4 5">
    <name type="scientific">Acanthosepion pharaonis</name>
    <name type="common">Pharaoh cuttlefish</name>
    <name type="synonym">Sepia pharaonis</name>
    <dbReference type="NCBI Taxonomy" id="158019"/>
    <lineage>
        <taxon>Eukaryota</taxon>
        <taxon>Metazoa</taxon>
        <taxon>Spiralia</taxon>
        <taxon>Lophotrochozoa</taxon>
        <taxon>Mollusca</taxon>
        <taxon>Cephalopoda</taxon>
        <taxon>Coleoidea</taxon>
        <taxon>Decapodiformes</taxon>
        <taxon>Sepiida</taxon>
        <taxon>Sepiina</taxon>
        <taxon>Sepiidae</taxon>
        <taxon>Acanthosepion</taxon>
    </lineage>
</organism>
<dbReference type="Proteomes" id="UP000597762">
    <property type="component" value="Unassembled WGS sequence"/>
</dbReference>
<dbReference type="EMBL" id="CAHIKZ030005555">
    <property type="protein sequence ID" value="CAE1329535.1"/>
    <property type="molecule type" value="Genomic_DNA"/>
</dbReference>
<keyword evidence="1" id="KW-0175">Coiled coil</keyword>
<gene>
    <name evidence="4" type="ORF">SPHA_78962</name>
</gene>
<feature type="coiled-coil region" evidence="1">
    <location>
        <begin position="607"/>
        <end position="701"/>
    </location>
</feature>
<keyword evidence="5" id="KW-1185">Reference proteome</keyword>
<feature type="transmembrane region" description="Helical" evidence="3">
    <location>
        <begin position="389"/>
        <end position="412"/>
    </location>
</feature>
<keyword evidence="3" id="KW-1133">Transmembrane helix</keyword>
<dbReference type="AlphaFoldDB" id="A0A812EN10"/>
<keyword evidence="3" id="KW-0812">Transmembrane</keyword>
<dbReference type="GO" id="GO:0090160">
    <property type="term" value="P:Golgi to lysosome transport"/>
    <property type="evidence" value="ECO:0007669"/>
    <property type="project" value="TreeGrafter"/>
</dbReference>
<keyword evidence="3" id="KW-0472">Membrane</keyword>
<dbReference type="PANTHER" id="PTHR35072">
    <property type="entry name" value="COILED-COIL DOMAIN-CONTAINING PROTEIN 91"/>
    <property type="match status" value="1"/>
</dbReference>
<dbReference type="GO" id="GO:0005829">
    <property type="term" value="C:cytosol"/>
    <property type="evidence" value="ECO:0007669"/>
    <property type="project" value="GOC"/>
</dbReference>
<dbReference type="InterPro" id="IPR034592">
    <property type="entry name" value="CCDC91"/>
</dbReference>